<dbReference type="PANTHER" id="PTHR16166:SF93">
    <property type="entry name" value="INTERMEMBRANE LIPID TRANSFER PROTEIN VPS13"/>
    <property type="match status" value="1"/>
</dbReference>
<dbReference type="GO" id="GO:0006869">
    <property type="term" value="P:lipid transport"/>
    <property type="evidence" value="ECO:0007669"/>
    <property type="project" value="UniProtKB-KW"/>
</dbReference>
<dbReference type="GO" id="GO:0045324">
    <property type="term" value="P:late endosome to vacuole transport"/>
    <property type="evidence" value="ECO:0007669"/>
    <property type="project" value="TreeGrafter"/>
</dbReference>
<evidence type="ECO:0000256" key="3">
    <source>
        <dbReference type="ARBA" id="ARBA00023055"/>
    </source>
</evidence>
<evidence type="ECO:0000256" key="2">
    <source>
        <dbReference type="ARBA" id="ARBA00022448"/>
    </source>
</evidence>
<comment type="similarity">
    <text evidence="1">Belongs to the VPS13 family.</text>
</comment>
<dbReference type="InterPro" id="IPR056748">
    <property type="entry name" value="VPS13-like_C"/>
</dbReference>
<dbReference type="Pfam" id="PF25036">
    <property type="entry name" value="VPS13_VAB"/>
    <property type="match status" value="1"/>
</dbReference>
<evidence type="ECO:0000259" key="7">
    <source>
        <dbReference type="Pfam" id="PF25036"/>
    </source>
</evidence>
<dbReference type="GO" id="GO:0007005">
    <property type="term" value="P:mitochondrion organization"/>
    <property type="evidence" value="ECO:0007669"/>
    <property type="project" value="TreeGrafter"/>
</dbReference>
<dbReference type="InterPro" id="IPR026847">
    <property type="entry name" value="VPS13"/>
</dbReference>
<dbReference type="Proteomes" id="UP001150238">
    <property type="component" value="Unassembled WGS sequence"/>
</dbReference>
<dbReference type="Pfam" id="PF12624">
    <property type="entry name" value="VPS13_N"/>
    <property type="match status" value="1"/>
</dbReference>
<evidence type="ECO:0000313" key="10">
    <source>
        <dbReference type="Proteomes" id="UP001150238"/>
    </source>
</evidence>
<name>A0A9W9DTG5_9AGAR</name>
<dbReference type="InterPro" id="IPR026854">
    <property type="entry name" value="VPS13_N"/>
</dbReference>
<reference evidence="9" key="1">
    <citation type="submission" date="2022-08" db="EMBL/GenBank/DDBJ databases">
        <authorList>
            <consortium name="DOE Joint Genome Institute"/>
            <person name="Min B."/>
            <person name="Riley R."/>
            <person name="Sierra-Patev S."/>
            <person name="Naranjo-Ortiz M."/>
            <person name="Looney B."/>
            <person name="Konkel Z."/>
            <person name="Slot J.C."/>
            <person name="Sakamoto Y."/>
            <person name="Steenwyk J.L."/>
            <person name="Rokas A."/>
            <person name="Carro J."/>
            <person name="Camarero S."/>
            <person name="Ferreira P."/>
            <person name="Molpeceres G."/>
            <person name="Ruiz-Duenas F.J."/>
            <person name="Serrano A."/>
            <person name="Henrissat B."/>
            <person name="Drula E."/>
            <person name="Hughes K.W."/>
            <person name="Mata J.L."/>
            <person name="Ishikawa N.K."/>
            <person name="Vargas-Isla R."/>
            <person name="Ushijima S."/>
            <person name="Smith C.A."/>
            <person name="Ahrendt S."/>
            <person name="Andreopoulos W."/>
            <person name="He G."/>
            <person name="Labutti K."/>
            <person name="Lipzen A."/>
            <person name="Ng V."/>
            <person name="Sandor L."/>
            <person name="Barry K."/>
            <person name="Martinez A.T."/>
            <person name="Xiao Y."/>
            <person name="Gibbons J.G."/>
            <person name="Terashima K."/>
            <person name="Hibbett D.S."/>
            <person name="Grigoriev I.V."/>
        </authorList>
    </citation>
    <scope>NUCLEOTIDE SEQUENCE</scope>
    <source>
        <strain evidence="9">Sp2 HRB7682 ss15</strain>
    </source>
</reference>
<keyword evidence="3" id="KW-0445">Lipid transport</keyword>
<dbReference type="InterPro" id="IPR009543">
    <property type="entry name" value="VPS13_VAB"/>
</dbReference>
<proteinExistence type="inferred from homology"/>
<reference evidence="9" key="2">
    <citation type="journal article" date="2023" name="Proc. Natl. Acad. Sci. U.S.A.">
        <title>A global phylogenomic analysis of the shiitake genus Lentinula.</title>
        <authorList>
            <person name="Sierra-Patev S."/>
            <person name="Min B."/>
            <person name="Naranjo-Ortiz M."/>
            <person name="Looney B."/>
            <person name="Konkel Z."/>
            <person name="Slot J.C."/>
            <person name="Sakamoto Y."/>
            <person name="Steenwyk J.L."/>
            <person name="Rokas A."/>
            <person name="Carro J."/>
            <person name="Camarero S."/>
            <person name="Ferreira P."/>
            <person name="Molpeceres G."/>
            <person name="Ruiz-Duenas F.J."/>
            <person name="Serrano A."/>
            <person name="Henrissat B."/>
            <person name="Drula E."/>
            <person name="Hughes K.W."/>
            <person name="Mata J.L."/>
            <person name="Ishikawa N.K."/>
            <person name="Vargas-Isla R."/>
            <person name="Ushijima S."/>
            <person name="Smith C.A."/>
            <person name="Donoghue J."/>
            <person name="Ahrendt S."/>
            <person name="Andreopoulos W."/>
            <person name="He G."/>
            <person name="LaButti K."/>
            <person name="Lipzen A."/>
            <person name="Ng V."/>
            <person name="Riley R."/>
            <person name="Sandor L."/>
            <person name="Barry K."/>
            <person name="Martinez A.T."/>
            <person name="Xiao Y."/>
            <person name="Gibbons J.G."/>
            <person name="Terashima K."/>
            <person name="Grigoriev I.V."/>
            <person name="Hibbett D."/>
        </authorList>
    </citation>
    <scope>NUCLEOTIDE SEQUENCE</scope>
    <source>
        <strain evidence="9">Sp2 HRB7682 ss15</strain>
    </source>
</reference>
<feature type="compositionally biased region" description="Low complexity" evidence="4">
    <location>
        <begin position="1034"/>
        <end position="1050"/>
    </location>
</feature>
<accession>A0A9W9DTG5</accession>
<dbReference type="GO" id="GO:0006623">
    <property type="term" value="P:protein targeting to vacuole"/>
    <property type="evidence" value="ECO:0007669"/>
    <property type="project" value="TreeGrafter"/>
</dbReference>
<protein>
    <submittedName>
        <fullName evidence="9">Vacuolar protein sorting-associated protein 13</fullName>
    </submittedName>
</protein>
<evidence type="ECO:0000259" key="8">
    <source>
        <dbReference type="Pfam" id="PF25037"/>
    </source>
</evidence>
<feature type="region of interest" description="Disordered" evidence="4">
    <location>
        <begin position="1667"/>
        <end position="1708"/>
    </location>
</feature>
<dbReference type="PANTHER" id="PTHR16166">
    <property type="entry name" value="VACUOLAR PROTEIN SORTING-ASSOCIATED PROTEIN VPS13"/>
    <property type="match status" value="1"/>
</dbReference>
<sequence length="3117" mass="349195">MWWLDPGKEVLNILFNRILAPYVENLDMNQVNYGIGQGQLTLRNLRLKKGALDKFRLPVDVLEGHLGEFTLSLHWMNLGNQPVEILIKDVYLLVVPSTQSVYDPKEEEERAQAAKLERLENAELLHMRGQPEQSSDDSPQQQGLWGSLTAKIINNLQITVQNIHIRYEDKMSVPGHPFAAGVTLAGFTAVSVNEEWQPTFIESSAGAIHKLAKLESLALYFDTDSPSMAGLPLKEAVEKFNKMIAHDAQDSSHQFILKPVSGEGRIIMNQQFDNATPRFDVQLLFNEIGVALDDNQYRDVISLLDMYHVYIRQHQYRKYRPSDEEFRTNAGRARLKYVATAILENVRQRRRQWTWQYFAERRDDRLKYVEAFQKKVLNALSPPDSQILHDLERKLTYEDLRFYRSIARSKLRKDAALRKRLEAEKPKQPQKQSWGSWLWGSSSSTNEMQEDPAFGGPMTEEQRKELYDALDYDEKSAVTEALEAPRDSLKARIKATLNRGSFALRAGPHNKAQDIISINFDVFQADVIQRPDNLEASVSLGSFAVFDGTTENSVHPQIVQVQELNTKELRDSDKDKDDPFLFIKFENNPLDERADNAITVRMRHMEIIYHKGYVEAVYKFLKPPTSQLESVEALLSVASQTLEGLRKETRAGLEFALQNHKTIDIQMDMDAPIIIVPEDVTTVNCRHLIIDAGHIAIESELADKDTIRAVHLKRSQKYSDEDYKRLEDLMYDKMSLRLKSAQFVIGNDLDSCRDALKADSHDTLHLLERISIDLQIQNSIVPAALNLARFKISGKLPSLQVNLSDTKYKSLMRLVDVCVPKFNDEVESSSRPTEGLEITHFPLAAGTLFSQADHEYNIDEDDDGDRNAANTSGSQEGEDEFFEADDGVAEHPEIHQRLFELTFQVDQLGASLSKNGQDGSEDQLGSVTLERFDLKFGLAKYDMKVDVNLRSMSMDLVQGESGTMKFMSTESHEEKDLLSVAYVRVQQESPEFAIVYGGIEQSVDVKISTFIFHAAPEPVLMLYDFIMTTFVPESDSSSPQPGPQVSSSESNLSAQLTAENERKIKVSVNLASVRVALVNEMINIATLSLSTADVTVVVRPKSLLVSGRLGSLALSNDSEMHSIRTDFDQLMSIEGHNFADFRYETYDPDDANYAGIKSSISLNAGSVKLHFLERPLHDIYLFLAKLSKLKGLYDAATHAAVQSASDMDTELLQFNISIKSPIVVFPSDPMRSSDMMVMRLGEVSAKNSCEGVINKISASLRGIQLVSYLKHKENVFALKIIDDIDVTAEVVQTAAIDRVVELEQPDTGVSIHISDIKLHLTQIQYGLLIKLSQAISRVLAGAPEGASRAEAAVGFESQPQLAEKERRETRVNVAPEDAPKSWPTLDLVVDVDTVKLHLYDEFATEELNLKEHGIARFALNHNNLRLKLLSAGGGEVQVILKSFTVNNTRPGNTKFREIIPAASHNRNQFMILYTMAGDADLSSLALLTIDSPRIIFAVDLVFGLIDFFTSASTSDTSEHEIEQVDIARSNQFEAEAGKSSLDFRVDLHDVSISVLENDSDLDSQSIQLSIKQILLSQQGIMALTIKQLGMSLMQMGRPTETVRFLDEFDLTFSLDSRSTSSQLMTNMELNTRPIVFRASYRDITLISTIVNKAVEFSNRSTESGFQASRLDAPTIRSKSSGGRHSHTRSSASRMVGASQTQSRPVGKARILTSKEQFKGSFDGFRLVLIGDLHEQPMLHLKVKPFIIGAKDWSGDLSAITTLATQISYWNLTNSHWEPLIDPWTFSVSLSKENSSGALNINLSARERLDLNLSTTFAELGMTTVNLWSQEGEQILRKARGSYAPYRMRNRTGYPVFIWTDNDGSSNSKESDTTGVQLSHDQTIDWRFDDWKTMREHVSGSGQHNIGIRFVNKSWEHLRSIPVDREGEFVFPLKPRTEKHTNRLLCEVKVEDNVKVVTIRSTYKVENQTLYPLEVTLVDERGHPVYSLEKVAPGQDYALPIEAVNTSKVRIQPDQGFGYKWCNPVRWEDLVTKKNFTVRCPHGDPREAAFRFQAWVQSDLNPNDSLVRKYPKINLKLRAPLELENLLPYNIQYRVYDKDTDQNWRSYLRQGGIMPVHSIELAHLVLLNIEVQDTIFKPSDFTIINTDGHGDFDVENSLTLLDQSGRKLNLKLNYVRYPDSGGAFKVQIYSPYLVVNKTGLPFGVKSARPNRAVAPQDVAGDTNTNTLAKPIPFMLSHASEQGHEFTLKLGDSVWSKSISVEAPAAEVALVIPSQKQKTEEIHVGISWTEGLGKYKLSKIITLTPRFILKNNLSEPISFREHGVAPRDKSVISPGERCSLQFVRASPGKLLTIAYPGLNAQWSPPFNIEDIGFVHLRLKAPGDSPDQIRLIRVDVKIDRSTIFVHFSSAAGWPFIIENGSDYTFSLSQKDASKEDQNLLSKSPTAYTVKPHTNFSYAWDQPAARDKKICLSINGSRRTVDPLEIGDLIPFRFTEGQKTKAVSLDVRADDDKQVLSITNYNAEQSLYKPKRSNTGSLSRQDTISSTGESFEAVTEEVSPTLGFSIHFSGIGISLVNRRLVEVIYVSLNSLTLEYTNSAVAQSFTLSCGTLQIDNQLHDALYPVILQPTPLPKDSAALPTVQASIILLQDEDHGVLFVKYCSILLQALTIEADEDLLFSIYDLTQIKGASWEQETQDILIEHGEDIPEPQDTSTGQTLYFEVLELQPIKLSLSFMRTERVSSEEKLSIRNPLAVVLNAFTMAVGNINDAPLEMNALAIKDMRLKTPELQSRIMLHYRQDVIRQLYRILGSADFIGNPVGLFTNVSSGVADIFYEPFNGVVMHGNKELGIGIAKGAASFVKKTVFGLSDSMTKFTSSVGKGLSAATFDSEYQARRRMTQRRNKPKHAIYGVTAGGEALASSVASAMEGVLMKPLEGAESEGAVGFFKGMGKGLVGAVTKPVVGVFDLASNVSEGIRNTTTVFDSPDRDRVRLPRLVPHDQVLRPYSAREAMGQYWMRDLNNGAYRGELYVAHINTPGSDNVVLLTMSRVLSFWSKKLRLDWELPLTQVQGITVEDTGIRFAHKSGREHDKFVFIPDKSTQSWVFERVAGVVKAFNIRKRMDG</sequence>
<evidence type="ECO:0000256" key="1">
    <source>
        <dbReference type="ARBA" id="ARBA00006545"/>
    </source>
</evidence>
<dbReference type="GO" id="GO:0045053">
    <property type="term" value="P:protein retention in Golgi apparatus"/>
    <property type="evidence" value="ECO:0007669"/>
    <property type="project" value="TreeGrafter"/>
</dbReference>
<evidence type="ECO:0000259" key="6">
    <source>
        <dbReference type="Pfam" id="PF25033"/>
    </source>
</evidence>
<organism evidence="9 10">
    <name type="scientific">Lentinula lateritia</name>
    <dbReference type="NCBI Taxonomy" id="40482"/>
    <lineage>
        <taxon>Eukaryota</taxon>
        <taxon>Fungi</taxon>
        <taxon>Dikarya</taxon>
        <taxon>Basidiomycota</taxon>
        <taxon>Agaricomycotina</taxon>
        <taxon>Agaricomycetes</taxon>
        <taxon>Agaricomycetidae</taxon>
        <taxon>Agaricales</taxon>
        <taxon>Marasmiineae</taxon>
        <taxon>Omphalotaceae</taxon>
        <taxon>Lentinula</taxon>
    </lineage>
</organism>
<feature type="domain" description="Intermembrane lipid transfer protein VPS13-like C-terminal" evidence="8">
    <location>
        <begin position="2985"/>
        <end position="3092"/>
    </location>
</feature>
<evidence type="ECO:0000259" key="5">
    <source>
        <dbReference type="Pfam" id="PF12624"/>
    </source>
</evidence>
<feature type="domain" description="VPS13-like middle region" evidence="6">
    <location>
        <begin position="1083"/>
        <end position="1824"/>
    </location>
</feature>
<dbReference type="Pfam" id="PF25033">
    <property type="entry name" value="VPS13_M"/>
    <property type="match status" value="1"/>
</dbReference>
<feature type="domain" description="Vacuolar protein sorting-associated protein 13 VPS13 adaptor binding" evidence="7">
    <location>
        <begin position="1889"/>
        <end position="2462"/>
    </location>
</feature>
<evidence type="ECO:0000313" key="9">
    <source>
        <dbReference type="EMBL" id="KAJ4484697.1"/>
    </source>
</evidence>
<dbReference type="Pfam" id="PF25037">
    <property type="entry name" value="VPS13_C"/>
    <property type="match status" value="1"/>
</dbReference>
<dbReference type="EMBL" id="JANVFS010000011">
    <property type="protein sequence ID" value="KAJ4484697.1"/>
    <property type="molecule type" value="Genomic_DNA"/>
</dbReference>
<feature type="region of interest" description="Disordered" evidence="4">
    <location>
        <begin position="1353"/>
        <end position="1378"/>
    </location>
</feature>
<evidence type="ECO:0000256" key="4">
    <source>
        <dbReference type="SAM" id="MobiDB-lite"/>
    </source>
</evidence>
<gene>
    <name evidence="9" type="ORF">C8J55DRAFT_26717</name>
</gene>
<feature type="region of interest" description="Disordered" evidence="4">
    <location>
        <begin position="857"/>
        <end position="881"/>
    </location>
</feature>
<dbReference type="InterPro" id="IPR056747">
    <property type="entry name" value="VPS13-like_M"/>
</dbReference>
<comment type="caution">
    <text evidence="9">The sequence shown here is derived from an EMBL/GenBank/DDBJ whole genome shotgun (WGS) entry which is preliminary data.</text>
</comment>
<keyword evidence="2" id="KW-0813">Transport</keyword>
<feature type="domain" description="Chorein N-terminal" evidence="5">
    <location>
        <begin position="14"/>
        <end position="859"/>
    </location>
</feature>
<feature type="region of interest" description="Disordered" evidence="4">
    <location>
        <begin position="1034"/>
        <end position="1054"/>
    </location>
</feature>